<reference evidence="4 5" key="1">
    <citation type="journal article" date="2015" name="Mol. Biochem. Parasitol.">
        <title>Identification of polymorphic genes for use in assemblage B genotyping assays through comparative genomics of multiple assemblage B Giardia duodenalis isolates.</title>
        <authorList>
            <person name="Wielinga C."/>
            <person name="Thompson R.C."/>
            <person name="Monis P."/>
            <person name="Ryan U."/>
        </authorList>
    </citation>
    <scope>NUCLEOTIDE SEQUENCE [LARGE SCALE GENOMIC DNA]</scope>
    <source>
        <strain evidence="4 5">BAH15c1</strain>
    </source>
</reference>
<evidence type="ECO:0000256" key="2">
    <source>
        <dbReference type="SAM" id="MobiDB-lite"/>
    </source>
</evidence>
<sequence length="587" mass="66970">MSMQPSDTLLAFLRQKLVEQTRSTFRLFQAVDMDGDGYVSVQDFIWYCERFSLPRGTITEEQVTVWFNKYVDCDDPDYNVGRRQRGMVSLNYSSFKHFLEDCTESTVVSQDDRPAATVDTVRRALVRYMHSLGYSIHKFYKVCAHGAEFLYEHHLRNILDTRCGILLSNSAWNNLWKQLKSDPRIQHMSIHEFNILLQYRPEEASDLQNTMIREIVKLDEPASDAKLIFKEEGVHDEVAHKLEYNVELDGDVASVMLYLGEKFAAISSPRALFGRIDRRRYNYLTTADFISAVRDLTDIEISEELAGGIFRVVSERAGDGSTHQLMSYQGFLKLLSCQEYLVPLKIPNRPSSTAAIYCKRPLTPIVECALRPPQHGRRATISVPTEEVDMQASFNGAYSPTYTKHTKTMHSSMHLAHPADKSLSKQHTEPTSGRPRDKSGCTPLCLQTGDDQRYTTTALNSLPLTAFNDKQRNKDSGFVTTEIQMETQAQHTECSAFVQDVIKKLRARGESMRVLLSEAFHNRKIISSKELLWFFRSRLGIAVSPLIILQTFRIGGNDTIQIDSVLSVFKVRPESAVQPRSRHRMPV</sequence>
<dbReference type="SUPFAM" id="SSF47473">
    <property type="entry name" value="EF-hand"/>
    <property type="match status" value="1"/>
</dbReference>
<organism evidence="4 5">
    <name type="scientific">Giardia duodenalis assemblage B</name>
    <dbReference type="NCBI Taxonomy" id="1394984"/>
    <lineage>
        <taxon>Eukaryota</taxon>
        <taxon>Metamonada</taxon>
        <taxon>Diplomonadida</taxon>
        <taxon>Hexamitidae</taxon>
        <taxon>Giardiinae</taxon>
        <taxon>Giardia</taxon>
    </lineage>
</organism>
<evidence type="ECO:0000256" key="1">
    <source>
        <dbReference type="ARBA" id="ARBA00022837"/>
    </source>
</evidence>
<keyword evidence="1" id="KW-0106">Calcium</keyword>
<dbReference type="PROSITE" id="PS50222">
    <property type="entry name" value="EF_HAND_2"/>
    <property type="match status" value="1"/>
</dbReference>
<dbReference type="VEuPathDB" id="GiardiaDB:QR46_0598"/>
<dbReference type="OrthoDB" id="10253463at2759"/>
<dbReference type="AlphaFoldDB" id="A0A132NZA2"/>
<dbReference type="Gene3D" id="1.10.238.10">
    <property type="entry name" value="EF-hand"/>
    <property type="match status" value="1"/>
</dbReference>
<feature type="region of interest" description="Disordered" evidence="2">
    <location>
        <begin position="411"/>
        <end position="445"/>
    </location>
</feature>
<dbReference type="GO" id="GO:0005509">
    <property type="term" value="F:calcium ion binding"/>
    <property type="evidence" value="ECO:0007669"/>
    <property type="project" value="InterPro"/>
</dbReference>
<comment type="caution">
    <text evidence="4">The sequence shown here is derived from an EMBL/GenBank/DDBJ whole genome shotgun (WGS) entry which is preliminary data.</text>
</comment>
<feature type="domain" description="EF-hand" evidence="3">
    <location>
        <begin position="19"/>
        <end position="54"/>
    </location>
</feature>
<dbReference type="EMBL" id="JXTI01000009">
    <property type="protein sequence ID" value="KWX15398.1"/>
    <property type="molecule type" value="Genomic_DNA"/>
</dbReference>
<evidence type="ECO:0000313" key="4">
    <source>
        <dbReference type="EMBL" id="KWX15398.1"/>
    </source>
</evidence>
<evidence type="ECO:0000259" key="3">
    <source>
        <dbReference type="PROSITE" id="PS50222"/>
    </source>
</evidence>
<feature type="compositionally biased region" description="Basic and acidic residues" evidence="2">
    <location>
        <begin position="417"/>
        <end position="439"/>
    </location>
</feature>
<dbReference type="Proteomes" id="UP000070089">
    <property type="component" value="Unassembled WGS sequence"/>
</dbReference>
<gene>
    <name evidence="4" type="ORF">QR46_0598</name>
</gene>
<dbReference type="PROSITE" id="PS00018">
    <property type="entry name" value="EF_HAND_1"/>
    <property type="match status" value="1"/>
</dbReference>
<evidence type="ECO:0000313" key="5">
    <source>
        <dbReference type="Proteomes" id="UP000070089"/>
    </source>
</evidence>
<accession>A0A132NZA2</accession>
<dbReference type="InterPro" id="IPR002048">
    <property type="entry name" value="EF_hand_dom"/>
</dbReference>
<dbReference type="InterPro" id="IPR018247">
    <property type="entry name" value="EF_Hand_1_Ca_BS"/>
</dbReference>
<protein>
    <recommendedName>
        <fullName evidence="3">EF-hand domain-containing protein</fullName>
    </recommendedName>
</protein>
<dbReference type="InterPro" id="IPR011992">
    <property type="entry name" value="EF-hand-dom_pair"/>
</dbReference>
<proteinExistence type="predicted"/>
<name>A0A132NZA2_GIAIN</name>